<dbReference type="Proteomes" id="UP000824469">
    <property type="component" value="Unassembled WGS sequence"/>
</dbReference>
<name>A0AA38LDV2_TAXCH</name>
<feature type="region of interest" description="Disordered" evidence="1">
    <location>
        <begin position="45"/>
        <end position="75"/>
    </location>
</feature>
<sequence>MVKQQMMEKKKNFNSLDDQVLLLSAEKPLGGPNCIWYNFGQTVRSGREKPMRPKNPKKSWLSVDSEKNQVSRVPS</sequence>
<reference evidence="2 3" key="1">
    <citation type="journal article" date="2021" name="Nat. Plants">
        <title>The Taxus genome provides insights into paclitaxel biosynthesis.</title>
        <authorList>
            <person name="Xiong X."/>
            <person name="Gou J."/>
            <person name="Liao Q."/>
            <person name="Li Y."/>
            <person name="Zhou Q."/>
            <person name="Bi G."/>
            <person name="Li C."/>
            <person name="Du R."/>
            <person name="Wang X."/>
            <person name="Sun T."/>
            <person name="Guo L."/>
            <person name="Liang H."/>
            <person name="Lu P."/>
            <person name="Wu Y."/>
            <person name="Zhang Z."/>
            <person name="Ro D.K."/>
            <person name="Shang Y."/>
            <person name="Huang S."/>
            <person name="Yan J."/>
        </authorList>
    </citation>
    <scope>NUCLEOTIDE SEQUENCE [LARGE SCALE GENOMIC DNA]</scope>
    <source>
        <strain evidence="2">Ta-2019</strain>
    </source>
</reference>
<dbReference type="EMBL" id="JAHRHJ020000004">
    <property type="protein sequence ID" value="KAH9318170.1"/>
    <property type="molecule type" value="Genomic_DNA"/>
</dbReference>
<evidence type="ECO:0000313" key="2">
    <source>
        <dbReference type="EMBL" id="KAH9318170.1"/>
    </source>
</evidence>
<protein>
    <submittedName>
        <fullName evidence="2">Uncharacterized protein</fullName>
    </submittedName>
</protein>
<organism evidence="2 3">
    <name type="scientific">Taxus chinensis</name>
    <name type="common">Chinese yew</name>
    <name type="synonym">Taxus wallichiana var. chinensis</name>
    <dbReference type="NCBI Taxonomy" id="29808"/>
    <lineage>
        <taxon>Eukaryota</taxon>
        <taxon>Viridiplantae</taxon>
        <taxon>Streptophyta</taxon>
        <taxon>Embryophyta</taxon>
        <taxon>Tracheophyta</taxon>
        <taxon>Spermatophyta</taxon>
        <taxon>Pinopsida</taxon>
        <taxon>Pinidae</taxon>
        <taxon>Conifers II</taxon>
        <taxon>Cupressales</taxon>
        <taxon>Taxaceae</taxon>
        <taxon>Taxus</taxon>
    </lineage>
</organism>
<comment type="caution">
    <text evidence="2">The sequence shown here is derived from an EMBL/GenBank/DDBJ whole genome shotgun (WGS) entry which is preliminary data.</text>
</comment>
<accession>A0AA38LDV2</accession>
<evidence type="ECO:0000313" key="3">
    <source>
        <dbReference type="Proteomes" id="UP000824469"/>
    </source>
</evidence>
<keyword evidence="3" id="KW-1185">Reference proteome</keyword>
<gene>
    <name evidence="2" type="ORF">KI387_019939</name>
</gene>
<proteinExistence type="predicted"/>
<feature type="non-terminal residue" evidence="2">
    <location>
        <position position="75"/>
    </location>
</feature>
<dbReference type="AlphaFoldDB" id="A0AA38LDV2"/>
<evidence type="ECO:0000256" key="1">
    <source>
        <dbReference type="SAM" id="MobiDB-lite"/>
    </source>
</evidence>